<dbReference type="GO" id="GO:0030170">
    <property type="term" value="F:pyridoxal phosphate binding"/>
    <property type="evidence" value="ECO:0007669"/>
    <property type="project" value="InterPro"/>
</dbReference>
<keyword evidence="3" id="KW-0032">Aminotransferase</keyword>
<dbReference type="AlphaFoldDB" id="A0A2J6WMI6"/>
<dbReference type="GO" id="GO:0006520">
    <property type="term" value="P:amino acid metabolic process"/>
    <property type="evidence" value="ECO:0007669"/>
    <property type="project" value="InterPro"/>
</dbReference>
<organism evidence="7 8">
    <name type="scientific">Calditerrivibrio nitroreducens</name>
    <dbReference type="NCBI Taxonomy" id="477976"/>
    <lineage>
        <taxon>Bacteria</taxon>
        <taxon>Pseudomonadati</taxon>
        <taxon>Deferribacterota</taxon>
        <taxon>Deferribacteres</taxon>
        <taxon>Deferribacterales</taxon>
        <taxon>Calditerrivibrionaceae</taxon>
    </lineage>
</organism>
<evidence type="ECO:0000256" key="4">
    <source>
        <dbReference type="ARBA" id="ARBA00022679"/>
    </source>
</evidence>
<dbReference type="GO" id="GO:0008483">
    <property type="term" value="F:transaminase activity"/>
    <property type="evidence" value="ECO:0007669"/>
    <property type="project" value="UniProtKB-KW"/>
</dbReference>
<dbReference type="CDD" id="cd00609">
    <property type="entry name" value="AAT_like"/>
    <property type="match status" value="1"/>
</dbReference>
<dbReference type="Pfam" id="PF00155">
    <property type="entry name" value="Aminotran_1_2"/>
    <property type="match status" value="1"/>
</dbReference>
<dbReference type="Proteomes" id="UP000242881">
    <property type="component" value="Unassembled WGS sequence"/>
</dbReference>
<gene>
    <name evidence="7" type="ORF">C0187_03690</name>
</gene>
<dbReference type="PANTHER" id="PTHR46383">
    <property type="entry name" value="ASPARTATE AMINOTRANSFERASE"/>
    <property type="match status" value="1"/>
</dbReference>
<dbReference type="InterPro" id="IPR015421">
    <property type="entry name" value="PyrdxlP-dep_Trfase_major"/>
</dbReference>
<sequence>MNPLAKELNDIIVSENPAVLDMLSELGKNLYFPKGILTQSAEAKEKAYKYNATIGIATEKGGPMYLDCIYEPLKSFKASDLFPYAPATGRPDLRKKWREKQIEENPSMKGKFFGTPIVTNALTHGLSIVADMFVDKGDYVLLPDMFWGNYRLTFNTRCGGEVVTFNTFTPQGGFDVDSMLAKAKELGEKKGKVLLILNFPNNPSGYMPTVAEGQKMADGLVNLAESGIKLIVVTDDAYFGLFFEDTMTESLFGKIINRSKNLLAIKLDGATKEEYVWGFRVGFITFGGTDTKDQPGIFTALEKKVAGIIRGTISNCPHPSQTFVLYGLNHPDFKKQKEEKYQIMKKRANRVKEVLNSGKYDDEFVYYPFNSGYFMCLKLKNVDAEALRVHLLNNYGVGTISVNKTDLRIAFSCMEVENIEDLFNIIYQGCKDLRK</sequence>
<dbReference type="Gene3D" id="3.40.640.10">
    <property type="entry name" value="Type I PLP-dependent aspartate aminotransferase-like (Major domain)"/>
    <property type="match status" value="1"/>
</dbReference>
<protein>
    <recommendedName>
        <fullName evidence="6">Aminotransferase class I/classII large domain-containing protein</fullName>
    </recommendedName>
</protein>
<dbReference type="EMBL" id="PNIN01000038">
    <property type="protein sequence ID" value="PMP71612.1"/>
    <property type="molecule type" value="Genomic_DNA"/>
</dbReference>
<name>A0A2J6WMI6_9BACT</name>
<dbReference type="InterPro" id="IPR015424">
    <property type="entry name" value="PyrdxlP-dep_Trfase"/>
</dbReference>
<comment type="cofactor">
    <cofactor evidence="1">
        <name>pyridoxal 5'-phosphate</name>
        <dbReference type="ChEBI" id="CHEBI:597326"/>
    </cofactor>
</comment>
<evidence type="ECO:0000313" key="7">
    <source>
        <dbReference type="EMBL" id="PMP71612.1"/>
    </source>
</evidence>
<comment type="caution">
    <text evidence="7">The sequence shown here is derived from an EMBL/GenBank/DDBJ whole genome shotgun (WGS) entry which is preliminary data.</text>
</comment>
<comment type="similarity">
    <text evidence="2">Belongs to the class-I pyridoxal-phosphate-dependent aminotransferase family.</text>
</comment>
<reference evidence="7 8" key="1">
    <citation type="submission" date="2018-01" db="EMBL/GenBank/DDBJ databases">
        <title>Metagenomic assembled genomes from two thermal pools in the Uzon Caldera, Kamchatka, Russia.</title>
        <authorList>
            <person name="Wilkins L."/>
            <person name="Ettinger C."/>
        </authorList>
    </citation>
    <scope>NUCLEOTIDE SEQUENCE [LARGE SCALE GENOMIC DNA]</scope>
    <source>
        <strain evidence="7">ZAV-05</strain>
    </source>
</reference>
<dbReference type="InterPro" id="IPR050596">
    <property type="entry name" value="AspAT/PAT-like"/>
</dbReference>
<keyword evidence="4" id="KW-0808">Transferase</keyword>
<evidence type="ECO:0000256" key="2">
    <source>
        <dbReference type="ARBA" id="ARBA00007441"/>
    </source>
</evidence>
<dbReference type="SUPFAM" id="SSF53383">
    <property type="entry name" value="PLP-dependent transferases"/>
    <property type="match status" value="1"/>
</dbReference>
<dbReference type="InterPro" id="IPR015422">
    <property type="entry name" value="PyrdxlP-dep_Trfase_small"/>
</dbReference>
<proteinExistence type="inferred from homology"/>
<evidence type="ECO:0000259" key="6">
    <source>
        <dbReference type="Pfam" id="PF00155"/>
    </source>
</evidence>
<dbReference type="Gene3D" id="3.90.1150.10">
    <property type="entry name" value="Aspartate Aminotransferase, domain 1"/>
    <property type="match status" value="1"/>
</dbReference>
<evidence type="ECO:0000256" key="5">
    <source>
        <dbReference type="ARBA" id="ARBA00022898"/>
    </source>
</evidence>
<evidence type="ECO:0000313" key="8">
    <source>
        <dbReference type="Proteomes" id="UP000242881"/>
    </source>
</evidence>
<dbReference type="PANTHER" id="PTHR46383:SF1">
    <property type="entry name" value="ASPARTATE AMINOTRANSFERASE"/>
    <property type="match status" value="1"/>
</dbReference>
<keyword evidence="5" id="KW-0663">Pyridoxal phosphate</keyword>
<evidence type="ECO:0000256" key="3">
    <source>
        <dbReference type="ARBA" id="ARBA00022576"/>
    </source>
</evidence>
<evidence type="ECO:0000256" key="1">
    <source>
        <dbReference type="ARBA" id="ARBA00001933"/>
    </source>
</evidence>
<feature type="domain" description="Aminotransferase class I/classII large" evidence="6">
    <location>
        <begin position="79"/>
        <end position="424"/>
    </location>
</feature>
<dbReference type="InterPro" id="IPR004839">
    <property type="entry name" value="Aminotransferase_I/II_large"/>
</dbReference>
<dbReference type="RefSeq" id="WP_424605434.1">
    <property type="nucleotide sequence ID" value="NZ_JBNAVA010000004.1"/>
</dbReference>
<accession>A0A2J6WMI6</accession>
<dbReference type="NCBIfam" id="NF006388">
    <property type="entry name" value="PRK08637.1"/>
    <property type="match status" value="1"/>
</dbReference>